<evidence type="ECO:0008006" key="11">
    <source>
        <dbReference type="Google" id="ProtNLM"/>
    </source>
</evidence>
<dbReference type="EMBL" id="CAJNRF010008676">
    <property type="protein sequence ID" value="CAF2103442.1"/>
    <property type="molecule type" value="Genomic_DNA"/>
</dbReference>
<evidence type="ECO:0000256" key="3">
    <source>
        <dbReference type="ARBA" id="ARBA00022801"/>
    </source>
</evidence>
<evidence type="ECO:0000259" key="6">
    <source>
        <dbReference type="PROSITE" id="PS50600"/>
    </source>
</evidence>
<evidence type="ECO:0000256" key="1">
    <source>
        <dbReference type="ARBA" id="ARBA00005234"/>
    </source>
</evidence>
<keyword evidence="3" id="KW-0378">Hydrolase</keyword>
<comment type="caution">
    <text evidence="9">The sequence shown here is derived from an EMBL/GenBank/DDBJ whole genome shotgun (WGS) entry which is preliminary data.</text>
</comment>
<keyword evidence="5" id="KW-0175">Coiled coil</keyword>
<feature type="coiled-coil region" evidence="5">
    <location>
        <begin position="714"/>
        <end position="760"/>
    </location>
</feature>
<comment type="similarity">
    <text evidence="1">Belongs to the peptidase C48 family.</text>
</comment>
<dbReference type="PANTHER" id="PTHR31569">
    <property type="entry name" value="SWIM-TYPE DOMAIN-CONTAINING PROTEIN"/>
    <property type="match status" value="1"/>
</dbReference>
<evidence type="ECO:0000259" key="7">
    <source>
        <dbReference type="PROSITE" id="PS50966"/>
    </source>
</evidence>
<dbReference type="PROSITE" id="PS50600">
    <property type="entry name" value="ULP_PROTEASE"/>
    <property type="match status" value="1"/>
</dbReference>
<dbReference type="InterPro" id="IPR048324">
    <property type="entry name" value="ZSWIM1-3_RNaseH-like"/>
</dbReference>
<feature type="domain" description="SWIM-type" evidence="7">
    <location>
        <begin position="524"/>
        <end position="562"/>
    </location>
</feature>
<dbReference type="Pfam" id="PF21056">
    <property type="entry name" value="ZSWIM1-3_RNaseH-like"/>
    <property type="match status" value="1"/>
</dbReference>
<dbReference type="Pfam" id="PF04434">
    <property type="entry name" value="SWIM"/>
    <property type="match status" value="1"/>
</dbReference>
<evidence type="ECO:0000313" key="9">
    <source>
        <dbReference type="EMBL" id="CAF4204529.1"/>
    </source>
</evidence>
<dbReference type="Gene3D" id="3.40.395.10">
    <property type="entry name" value="Adenoviral Proteinase, Chain A"/>
    <property type="match status" value="1"/>
</dbReference>
<dbReference type="EMBL" id="CAJOBG010007024">
    <property type="protein sequence ID" value="CAF4204529.1"/>
    <property type="molecule type" value="Genomic_DNA"/>
</dbReference>
<accession>A0A820BNV1</accession>
<organism evidence="9 10">
    <name type="scientific">Rotaria magnacalcarata</name>
    <dbReference type="NCBI Taxonomy" id="392030"/>
    <lineage>
        <taxon>Eukaryota</taxon>
        <taxon>Metazoa</taxon>
        <taxon>Spiralia</taxon>
        <taxon>Gnathifera</taxon>
        <taxon>Rotifera</taxon>
        <taxon>Eurotatoria</taxon>
        <taxon>Bdelloidea</taxon>
        <taxon>Philodinida</taxon>
        <taxon>Philodinidae</taxon>
        <taxon>Rotaria</taxon>
    </lineage>
</organism>
<name>A0A820BNV1_9BILA</name>
<keyword evidence="4" id="KW-0863">Zinc-finger</keyword>
<protein>
    <recommendedName>
        <fullName evidence="11">SWIM-type domain-containing protein</fullName>
    </recommendedName>
</protein>
<feature type="coiled-coil region" evidence="5">
    <location>
        <begin position="478"/>
        <end position="508"/>
    </location>
</feature>
<evidence type="ECO:0000256" key="4">
    <source>
        <dbReference type="PROSITE-ProRule" id="PRU00325"/>
    </source>
</evidence>
<dbReference type="InterPro" id="IPR038765">
    <property type="entry name" value="Papain-like_cys_pep_sf"/>
</dbReference>
<evidence type="ECO:0000256" key="5">
    <source>
        <dbReference type="SAM" id="Coils"/>
    </source>
</evidence>
<reference evidence="9" key="1">
    <citation type="submission" date="2021-02" db="EMBL/GenBank/DDBJ databases">
        <authorList>
            <person name="Nowell W R."/>
        </authorList>
    </citation>
    <scope>NUCLEOTIDE SEQUENCE</scope>
</reference>
<keyword evidence="4" id="KW-0479">Metal-binding</keyword>
<keyword evidence="2" id="KW-0645">Protease</keyword>
<dbReference type="AlphaFoldDB" id="A0A820BNV1"/>
<dbReference type="PROSITE" id="PS50966">
    <property type="entry name" value="ZF_SWIM"/>
    <property type="match status" value="1"/>
</dbReference>
<proteinExistence type="inferred from homology"/>
<evidence type="ECO:0000256" key="2">
    <source>
        <dbReference type="ARBA" id="ARBA00022670"/>
    </source>
</evidence>
<dbReference type="InterPro" id="IPR003653">
    <property type="entry name" value="Peptidase_C48_C"/>
</dbReference>
<dbReference type="SUPFAM" id="SSF54001">
    <property type="entry name" value="Cysteine proteinases"/>
    <property type="match status" value="1"/>
</dbReference>
<dbReference type="InterPro" id="IPR052579">
    <property type="entry name" value="Zinc_finger_SWIM"/>
</dbReference>
<dbReference type="GO" id="GO:0008270">
    <property type="term" value="F:zinc ion binding"/>
    <property type="evidence" value="ECO:0007669"/>
    <property type="project" value="UniProtKB-KW"/>
</dbReference>
<dbReference type="Proteomes" id="UP000663866">
    <property type="component" value="Unassembled WGS sequence"/>
</dbReference>
<evidence type="ECO:0000313" key="8">
    <source>
        <dbReference type="EMBL" id="CAF2103442.1"/>
    </source>
</evidence>
<dbReference type="PANTHER" id="PTHR31569:SF4">
    <property type="entry name" value="SWIM-TYPE DOMAIN-CONTAINING PROTEIN"/>
    <property type="match status" value="1"/>
</dbReference>
<keyword evidence="10" id="KW-1185">Reference proteome</keyword>
<dbReference type="Proteomes" id="UP000663856">
    <property type="component" value="Unassembled WGS sequence"/>
</dbReference>
<feature type="domain" description="Ubiquitin-like protease family profile" evidence="6">
    <location>
        <begin position="810"/>
        <end position="956"/>
    </location>
</feature>
<sequence>MQEDKDSFFTKQFDNWEHFEEQFIIWCNHYHEPVNIKRSSMKYNEKTMKELFDRFRYEHVKYICHHSGRVRRNIKDGSRPNQESARIDCEFFFKIKHDTDINKIIFTKIKNLKHNHPIDERIYKNYSFIRNKELIDNQEVHDLCKTLITANASTYNNRKLLNKKFDINLTRKDINNFKQKIKFNLIGNRTDAELLQVWIDEILNENPNNSIQIKLNEDGNLECLYIQTMQMKAWLEKYPNILHLDSTFKVNIENYQLYICMAQNANLKGVPVSYCLMNSGNKDNLEFFYAAMRDLNDLQQTQVIMVDKDLTNIDILQHFFDKARILLCVFHVLKYLKSRVHELRIPLTNRMNIMKNIRRLLYDNDQMSAIYLKEVKTESEGTDFYQYFETNWLSCCEMWQTKHRKNLFNFDTDTNNHLERFNRTLKDHILPKMHISECVVKLILAVDDARTEEMNTYISLKQKICDSNDSTLVQRFGSQLINKAIDLLRKQNDELKQKHYSIEELEDNSWKIGQKDEEKNRFITSSIIHRDSFEDLLFCDCDYFLQNQLPCRHMIFLFDRLDDEKLDQANGIHEIVSINKRWLKATVDYYLNEIAHYDSILSSTTQYNITQMATKKNNILSSNEKYNIIKPTLDLLIARITQYGTEEFHYHVNFLNIVLDLINVNKHKELYIYAINLNKDDMKQLDCETEQEFFSNSNDDIKQESPAEQAIINNEEKIEKHQEINIELKALGQEHEIKLCKEQEKVLANLELKREEAGKNEDQSLSTQKLVLSYSPVINPRGRPRGKASLVSYKQKENKTAQDKNKKRIYNHVSPDLKTYKHKRNKKVESVSDVYDNAMWLTDLHIHLFFELLQKQFPNINGLCGPAQIHLYTSSLKNSIFIFNANNNHWLTIANLDSDNVWKVYDSLSFPKESLVKFFQDVLPGEERVTLSFENVQQQVGGNDCGLFALAFATSLCYNDIPSSLFYDQKSLRHHYVNCIENSKIERFPSKSKRGSTRNNCKLVDLYLN</sequence>
<dbReference type="GO" id="GO:0006508">
    <property type="term" value="P:proteolysis"/>
    <property type="evidence" value="ECO:0007669"/>
    <property type="project" value="UniProtKB-KW"/>
</dbReference>
<dbReference type="GO" id="GO:0008234">
    <property type="term" value="F:cysteine-type peptidase activity"/>
    <property type="evidence" value="ECO:0007669"/>
    <property type="project" value="InterPro"/>
</dbReference>
<dbReference type="InterPro" id="IPR007527">
    <property type="entry name" value="Znf_SWIM"/>
</dbReference>
<gene>
    <name evidence="9" type="ORF">OVN521_LOCUS26570</name>
    <name evidence="8" type="ORF">WKI299_LOCUS20673</name>
</gene>
<evidence type="ECO:0000313" key="10">
    <source>
        <dbReference type="Proteomes" id="UP000663866"/>
    </source>
</evidence>
<keyword evidence="4" id="KW-0862">Zinc</keyword>